<dbReference type="Pfam" id="PF09118">
    <property type="entry name" value="GO-like_E_set"/>
    <property type="match status" value="1"/>
</dbReference>
<evidence type="ECO:0000259" key="4">
    <source>
        <dbReference type="Pfam" id="PF09118"/>
    </source>
</evidence>
<dbReference type="InterPro" id="IPR015202">
    <property type="entry name" value="GO-like_E_set"/>
</dbReference>
<organism evidence="5 6">
    <name type="scientific">Ceratopteris richardii</name>
    <name type="common">Triangle waterfern</name>
    <dbReference type="NCBI Taxonomy" id="49495"/>
    <lineage>
        <taxon>Eukaryota</taxon>
        <taxon>Viridiplantae</taxon>
        <taxon>Streptophyta</taxon>
        <taxon>Embryophyta</taxon>
        <taxon>Tracheophyta</taxon>
        <taxon>Polypodiopsida</taxon>
        <taxon>Polypodiidae</taxon>
        <taxon>Polypodiales</taxon>
        <taxon>Pteridineae</taxon>
        <taxon>Pteridaceae</taxon>
        <taxon>Parkerioideae</taxon>
        <taxon>Ceratopteris</taxon>
    </lineage>
</organism>
<dbReference type="PANTHER" id="PTHR32208">
    <property type="entry name" value="SECRETED PROTEIN-RELATED"/>
    <property type="match status" value="1"/>
</dbReference>
<keyword evidence="1 2" id="KW-0732">Signal</keyword>
<gene>
    <name evidence="5" type="ORF">KP509_33G020200</name>
</gene>
<dbReference type="AlphaFoldDB" id="A0A8T2QNB2"/>
<evidence type="ECO:0000256" key="2">
    <source>
        <dbReference type="SAM" id="SignalP"/>
    </source>
</evidence>
<feature type="domain" description="Glyoxal oxidase N-terminal" evidence="3">
    <location>
        <begin position="47"/>
        <end position="432"/>
    </location>
</feature>
<dbReference type="PANTHER" id="PTHR32208:SF21">
    <property type="entry name" value="LOW QUALITY PROTEIN: ALDEHYDE OXIDASE GLOX-LIKE"/>
    <property type="match status" value="1"/>
</dbReference>
<dbReference type="OMA" id="ETANFGE"/>
<reference evidence="5" key="1">
    <citation type="submission" date="2021-08" db="EMBL/GenBank/DDBJ databases">
        <title>WGS assembly of Ceratopteris richardii.</title>
        <authorList>
            <person name="Marchant D.B."/>
            <person name="Chen G."/>
            <person name="Jenkins J."/>
            <person name="Shu S."/>
            <person name="Leebens-Mack J."/>
            <person name="Grimwood J."/>
            <person name="Schmutz J."/>
            <person name="Soltis P."/>
            <person name="Soltis D."/>
            <person name="Chen Z.-H."/>
        </authorList>
    </citation>
    <scope>NUCLEOTIDE SEQUENCE</scope>
    <source>
        <strain evidence="5">Whitten #5841</strain>
        <tissue evidence="5">Leaf</tissue>
    </source>
</reference>
<evidence type="ECO:0000313" key="6">
    <source>
        <dbReference type="Proteomes" id="UP000825935"/>
    </source>
</evidence>
<dbReference type="OrthoDB" id="2019572at2759"/>
<feature type="chain" id="PRO_5035891744" evidence="2">
    <location>
        <begin position="30"/>
        <end position="545"/>
    </location>
</feature>
<dbReference type="InterPro" id="IPR013783">
    <property type="entry name" value="Ig-like_fold"/>
</dbReference>
<dbReference type="Gene3D" id="2.60.40.10">
    <property type="entry name" value="Immunoglobulins"/>
    <property type="match status" value="1"/>
</dbReference>
<dbReference type="EMBL" id="CM035438">
    <property type="protein sequence ID" value="KAH7285276.1"/>
    <property type="molecule type" value="Genomic_DNA"/>
</dbReference>
<dbReference type="SUPFAM" id="SSF81296">
    <property type="entry name" value="E set domains"/>
    <property type="match status" value="1"/>
</dbReference>
<dbReference type="Proteomes" id="UP000825935">
    <property type="component" value="Chromosome 33"/>
</dbReference>
<feature type="signal peptide" evidence="2">
    <location>
        <begin position="1"/>
        <end position="29"/>
    </location>
</feature>
<feature type="domain" description="Galactose oxidase-like Early set" evidence="4">
    <location>
        <begin position="441"/>
        <end position="542"/>
    </location>
</feature>
<dbReference type="InterPro" id="IPR011043">
    <property type="entry name" value="Gal_Oxase/kelch_b-propeller"/>
</dbReference>
<proteinExistence type="predicted"/>
<evidence type="ECO:0000259" key="3">
    <source>
        <dbReference type="Pfam" id="PF07250"/>
    </source>
</evidence>
<dbReference type="Gene3D" id="2.130.10.80">
    <property type="entry name" value="Galactose oxidase/kelch, beta-propeller"/>
    <property type="match status" value="1"/>
</dbReference>
<evidence type="ECO:0000313" key="5">
    <source>
        <dbReference type="EMBL" id="KAH7285276.1"/>
    </source>
</evidence>
<comment type="caution">
    <text evidence="5">The sequence shown here is derived from an EMBL/GenBank/DDBJ whole genome shotgun (WGS) entry which is preliminary data.</text>
</comment>
<dbReference type="InterPro" id="IPR037293">
    <property type="entry name" value="Gal_Oxidase_central_sf"/>
</dbReference>
<protein>
    <submittedName>
        <fullName evidence="5">Uncharacterized protein</fullName>
    </submittedName>
</protein>
<evidence type="ECO:0000256" key="1">
    <source>
        <dbReference type="ARBA" id="ARBA00022729"/>
    </source>
</evidence>
<accession>A0A8T2QNB2</accession>
<name>A0A8T2QNB2_CERRI</name>
<sequence length="545" mass="60404">MSLAYLKFHSVLWLTYCASVTMEWRWASAQVVGSYKLLLNNAGIASMHTAVTRFNTVIMLDRTNIGPSQINLANGKCRNNSLDLVLKHDCTAHSVMFSPGPDTVRPLSIFTDTWCSSGQFLSDGTLLQTGGDFEGKFKIRRLSPCSPSGTCDWVEDSKASLIDPRWYATNQILPDGRVIVVGGREVFTYEFIPRQAGEGSFFLKLLSDTNDFENDNYYPFVHLLPDGNLYIFANRDSILLDYRKNVILRKYPPLPGNPRNYPSGGSSVLLPLDGASGYRSAEVLVCGGAQLGAFRNPSKQLGCSDSCGWMTVTSQRPSWTMESMPIRRCMGDMVLLPSRDVLIVNGAQNGSQGWGYATQPCLRPLVYRPTAPSGSTRFVVQSATTIARVYHSTANLLPDGRVLIAGSNTHQFYTFTGEFPTELRVEAWSPYYLNVAYLPKRPTITRSPRRITYGSVFNVSFFCARTPTSVEMNLVSAGFTTHSYSQGQRLMRMKLGRMAALGSNRYVQTVIAPPNANIAPPQYYMLFPVMSGVAGRAVWVQMIPS</sequence>
<dbReference type="InterPro" id="IPR014756">
    <property type="entry name" value="Ig_E-set"/>
</dbReference>
<dbReference type="CDD" id="cd02851">
    <property type="entry name" value="E_set_GO_C"/>
    <property type="match status" value="1"/>
</dbReference>
<dbReference type="SUPFAM" id="SSF50965">
    <property type="entry name" value="Galactose oxidase, central domain"/>
    <property type="match status" value="1"/>
</dbReference>
<dbReference type="Pfam" id="PF07250">
    <property type="entry name" value="Glyoxal_oxid_N"/>
    <property type="match status" value="1"/>
</dbReference>
<keyword evidence="6" id="KW-1185">Reference proteome</keyword>
<dbReference type="InterPro" id="IPR009880">
    <property type="entry name" value="Glyoxal_oxidase_N"/>
</dbReference>